<comment type="caution">
    <text evidence="3">The sequence shown here is derived from an EMBL/GenBank/DDBJ whole genome shotgun (WGS) entry which is preliminary data.</text>
</comment>
<protein>
    <submittedName>
        <fullName evidence="3">Uncharacterized protein</fullName>
    </submittedName>
</protein>
<evidence type="ECO:0000313" key="4">
    <source>
        <dbReference type="Proteomes" id="UP000075714"/>
    </source>
</evidence>
<gene>
    <name evidence="3" type="ORF">GPECTOR_3g296</name>
</gene>
<comment type="subcellular location">
    <subcellularLocation>
        <location evidence="1">Cytoplasm</location>
        <location evidence="1">Cytoskeleton</location>
        <location evidence="1">Cilium axoneme</location>
    </subcellularLocation>
</comment>
<organism evidence="3 4">
    <name type="scientific">Gonium pectorale</name>
    <name type="common">Green alga</name>
    <dbReference type="NCBI Taxonomy" id="33097"/>
    <lineage>
        <taxon>Eukaryota</taxon>
        <taxon>Viridiplantae</taxon>
        <taxon>Chlorophyta</taxon>
        <taxon>core chlorophytes</taxon>
        <taxon>Chlorophyceae</taxon>
        <taxon>CS clade</taxon>
        <taxon>Chlamydomonadales</taxon>
        <taxon>Volvocaceae</taxon>
        <taxon>Gonium</taxon>
    </lineage>
</organism>
<dbReference type="Proteomes" id="UP000075714">
    <property type="component" value="Unassembled WGS sequence"/>
</dbReference>
<proteinExistence type="predicted"/>
<feature type="region of interest" description="Disordered" evidence="2">
    <location>
        <begin position="374"/>
        <end position="412"/>
    </location>
</feature>
<evidence type="ECO:0000256" key="1">
    <source>
        <dbReference type="ARBA" id="ARBA00004430"/>
    </source>
</evidence>
<keyword evidence="4" id="KW-1185">Reference proteome</keyword>
<dbReference type="EMBL" id="LSYV01000004">
    <property type="protein sequence ID" value="KXZ55146.1"/>
    <property type="molecule type" value="Genomic_DNA"/>
</dbReference>
<dbReference type="GO" id="GO:0005930">
    <property type="term" value="C:axoneme"/>
    <property type="evidence" value="ECO:0007669"/>
    <property type="project" value="UniProtKB-SubCell"/>
</dbReference>
<dbReference type="STRING" id="33097.A0A150GZ09"/>
<dbReference type="InterPro" id="IPR032675">
    <property type="entry name" value="LRR_dom_sf"/>
</dbReference>
<feature type="region of interest" description="Disordered" evidence="2">
    <location>
        <begin position="195"/>
        <end position="235"/>
    </location>
</feature>
<dbReference type="PANTHER" id="PTHR22708">
    <property type="entry name" value="LEUCINE-RICH REPEAT-CONTAINING PROTEIN 56"/>
    <property type="match status" value="1"/>
</dbReference>
<sequence>MEYDRENPSPLARFPGAVDAQWHDWTPELETAYLQQLAGVDQLEDAASLQLVVNTSTGGSIAHLGGTLPNLLELNLNGSVLDSLRDLGTGFRLLQVLWVSRCGLKGLDGLNGLPALRELYAAYNDITDLQPVDACQHLEVLDVECNCIADPDCVLYLTPCAQLQTLTLAGNPAAGQPGYRRIVCAALPSLHYLDDQPVSPADRAGPPPSHANGSSSGATSLADSSPHAEPLPPPPLKVAAAAIAAASRPSAADPLAHADTHIGGTPIPAPSEPDAEEVALVVAGIKHARVGLDSHEFREIEMNLLVATADGTDVQLDVRPGTSILLPASAGTARPGTAASFSARIGTSASTGAAAPILATAGLYWAKNRIEGGSGGGGGGPGPGGDGHGGGAGGTAPGSRTDGNAAVGSKLTQGSDTAFGGSLARDLRKWKVAAVRADTAADGGGARGGGGGHANGNAGAAVLGGGSGLSLTLLRGGQLDPKALLEELKRWKLETADKVLYVDPDEAASASADWPGLEGLDRDPLSAGADVLRLSNGHDPVSGDMSGMGLALMEPLAEPASPGVPSSPLTPARPPAGAAAAGRRKMVLAKVLRDIAADSVGSSGGSISEILAGLRPVKAGPHGYTGSGAGSNVVVGAPGSAWGPPGLGFGASGPEQADRERERHEVVDCVAPH</sequence>
<dbReference type="PANTHER" id="PTHR22708:SF0">
    <property type="entry name" value="LEUCINE-RICH REPEAT-CONTAINING PROTEIN 56"/>
    <property type="match status" value="1"/>
</dbReference>
<feature type="compositionally biased region" description="Gly residues" evidence="2">
    <location>
        <begin position="374"/>
        <end position="396"/>
    </location>
</feature>
<feature type="compositionally biased region" description="Basic and acidic residues" evidence="2">
    <location>
        <begin position="656"/>
        <end position="667"/>
    </location>
</feature>
<evidence type="ECO:0000256" key="2">
    <source>
        <dbReference type="SAM" id="MobiDB-lite"/>
    </source>
</evidence>
<feature type="compositionally biased region" description="Low complexity" evidence="2">
    <location>
        <begin position="213"/>
        <end position="228"/>
    </location>
</feature>
<feature type="region of interest" description="Disordered" evidence="2">
    <location>
        <begin position="645"/>
        <end position="673"/>
    </location>
</feature>
<accession>A0A150GZ09</accession>
<feature type="region of interest" description="Disordered" evidence="2">
    <location>
        <begin position="250"/>
        <end position="273"/>
    </location>
</feature>
<reference evidence="4" key="1">
    <citation type="journal article" date="2016" name="Nat. Commun.">
        <title>The Gonium pectorale genome demonstrates co-option of cell cycle regulation during the evolution of multicellularity.</title>
        <authorList>
            <person name="Hanschen E.R."/>
            <person name="Marriage T.N."/>
            <person name="Ferris P.J."/>
            <person name="Hamaji T."/>
            <person name="Toyoda A."/>
            <person name="Fujiyama A."/>
            <person name="Neme R."/>
            <person name="Noguchi H."/>
            <person name="Minakuchi Y."/>
            <person name="Suzuki M."/>
            <person name="Kawai-Toyooka H."/>
            <person name="Smith D.R."/>
            <person name="Sparks H."/>
            <person name="Anderson J."/>
            <person name="Bakaric R."/>
            <person name="Luria V."/>
            <person name="Karger A."/>
            <person name="Kirschner M.W."/>
            <person name="Durand P.M."/>
            <person name="Michod R.E."/>
            <person name="Nozaki H."/>
            <person name="Olson B.J."/>
        </authorList>
    </citation>
    <scope>NUCLEOTIDE SEQUENCE [LARGE SCALE GENOMIC DNA]</scope>
    <source>
        <strain evidence="4">NIES-2863</strain>
    </source>
</reference>
<dbReference type="AlphaFoldDB" id="A0A150GZ09"/>
<evidence type="ECO:0000313" key="3">
    <source>
        <dbReference type="EMBL" id="KXZ55146.1"/>
    </source>
</evidence>
<dbReference type="SUPFAM" id="SSF52058">
    <property type="entry name" value="L domain-like"/>
    <property type="match status" value="1"/>
</dbReference>
<feature type="region of interest" description="Disordered" evidence="2">
    <location>
        <begin position="558"/>
        <end position="577"/>
    </location>
</feature>
<dbReference type="InterPro" id="IPR040091">
    <property type="entry name" value="LRRC56"/>
</dbReference>
<dbReference type="Gene3D" id="3.80.10.10">
    <property type="entry name" value="Ribonuclease Inhibitor"/>
    <property type="match status" value="1"/>
</dbReference>
<name>A0A150GZ09_GONPE</name>
<dbReference type="OrthoDB" id="676979at2759"/>